<proteinExistence type="predicted"/>
<reference evidence="3 4" key="1">
    <citation type="submission" date="2012-01" db="EMBL/GenBank/DDBJ databases">
        <title>The Genome Sequence of Scardovia wiggsiae F0424.</title>
        <authorList>
            <consortium name="The Broad Institute Genome Sequencing Platform"/>
            <person name="Earl A."/>
            <person name="Ward D."/>
            <person name="Feldgarden M."/>
            <person name="Gevers D."/>
            <person name="Izard J."/>
            <person name="Ganesan A."/>
            <person name="Baranova O.V."/>
            <person name="Blanton J.M."/>
            <person name="Tanner A.C."/>
            <person name="Mathney J."/>
            <person name="Dewhirst F.E."/>
            <person name="Young S.K."/>
            <person name="Zeng Q."/>
            <person name="Gargeya S."/>
            <person name="Fitzgerald M."/>
            <person name="Haas B."/>
            <person name="Abouelleil A."/>
            <person name="Alvarado L."/>
            <person name="Arachchi H.M."/>
            <person name="Berlin A."/>
            <person name="Chapman S.B."/>
            <person name="Gearin G."/>
            <person name="Goldberg J."/>
            <person name="Griggs A."/>
            <person name="Gujja S."/>
            <person name="Hansen M."/>
            <person name="Heiman D."/>
            <person name="Howarth C."/>
            <person name="Larimer J."/>
            <person name="Lui A."/>
            <person name="MacDonald P.J.P."/>
            <person name="McCowen C."/>
            <person name="Montmayeur A."/>
            <person name="Murphy C."/>
            <person name="Neiman D."/>
            <person name="Pearson M."/>
            <person name="Priest M."/>
            <person name="Roberts A."/>
            <person name="Saif S."/>
            <person name="Shea T."/>
            <person name="Sisk P."/>
            <person name="Stolte C."/>
            <person name="Sykes S."/>
            <person name="Wortman J."/>
            <person name="Nusbaum C."/>
            <person name="Birren B."/>
        </authorList>
    </citation>
    <scope>NUCLEOTIDE SEQUENCE [LARGE SCALE GENOMIC DNA]</scope>
    <source>
        <strain evidence="3 4">F0424</strain>
    </source>
</reference>
<dbReference type="eggNOG" id="COG4393">
    <property type="taxonomic scope" value="Bacteria"/>
</dbReference>
<evidence type="ECO:0000259" key="2">
    <source>
        <dbReference type="Pfam" id="PF10080"/>
    </source>
</evidence>
<name>J0X0E7_9BIFI</name>
<feature type="transmembrane region" description="Helical" evidence="1">
    <location>
        <begin position="204"/>
        <end position="231"/>
    </location>
</feature>
<dbReference type="AlphaFoldDB" id="J0X0E7"/>
<protein>
    <recommendedName>
        <fullName evidence="2">Membrane iron-sulfur containing protein FtrD-like domain-containing protein</fullName>
    </recommendedName>
</protein>
<keyword evidence="1" id="KW-1133">Transmembrane helix</keyword>
<dbReference type="Proteomes" id="UP000006415">
    <property type="component" value="Unassembled WGS sequence"/>
</dbReference>
<dbReference type="HOGENOM" id="CLU_045824_0_0_11"/>
<evidence type="ECO:0000313" key="4">
    <source>
        <dbReference type="Proteomes" id="UP000006415"/>
    </source>
</evidence>
<organism evidence="3 4">
    <name type="scientific">Scardovia wiggsiae F0424</name>
    <dbReference type="NCBI Taxonomy" id="857290"/>
    <lineage>
        <taxon>Bacteria</taxon>
        <taxon>Bacillati</taxon>
        <taxon>Actinomycetota</taxon>
        <taxon>Actinomycetes</taxon>
        <taxon>Bifidobacteriales</taxon>
        <taxon>Bifidobacteriaceae</taxon>
        <taxon>Scardovia</taxon>
    </lineage>
</organism>
<dbReference type="EMBL" id="AGZS01000003">
    <property type="protein sequence ID" value="EJD64851.1"/>
    <property type="molecule type" value="Genomic_DNA"/>
</dbReference>
<dbReference type="OrthoDB" id="9792533at2"/>
<evidence type="ECO:0000313" key="3">
    <source>
        <dbReference type="EMBL" id="EJD64851.1"/>
    </source>
</evidence>
<feature type="transmembrane region" description="Helical" evidence="1">
    <location>
        <begin position="303"/>
        <end position="326"/>
    </location>
</feature>
<keyword evidence="1" id="KW-0812">Transmembrane</keyword>
<gene>
    <name evidence="3" type="ORF">HMPREF9156_00726</name>
</gene>
<dbReference type="STRING" id="857290.HMPREF9156_00726"/>
<feature type="transmembrane region" description="Helical" evidence="1">
    <location>
        <begin position="166"/>
        <end position="192"/>
    </location>
</feature>
<keyword evidence="1" id="KW-0472">Membrane</keyword>
<dbReference type="Pfam" id="PF10080">
    <property type="entry name" value="FtrD-like"/>
    <property type="match status" value="1"/>
</dbReference>
<feature type="transmembrane region" description="Helical" evidence="1">
    <location>
        <begin position="74"/>
        <end position="96"/>
    </location>
</feature>
<feature type="transmembrane region" description="Helical" evidence="1">
    <location>
        <begin position="40"/>
        <end position="62"/>
    </location>
</feature>
<feature type="transmembrane region" description="Helical" evidence="1">
    <location>
        <begin position="6"/>
        <end position="28"/>
    </location>
</feature>
<feature type="transmembrane region" description="Helical" evidence="1">
    <location>
        <begin position="132"/>
        <end position="154"/>
    </location>
</feature>
<feature type="transmembrane region" description="Helical" evidence="1">
    <location>
        <begin position="251"/>
        <end position="273"/>
    </location>
</feature>
<dbReference type="RefSeq" id="WP_007147790.1">
    <property type="nucleotide sequence ID" value="NZ_AKCI01000001.1"/>
</dbReference>
<evidence type="ECO:0000256" key="1">
    <source>
        <dbReference type="SAM" id="Phobius"/>
    </source>
</evidence>
<keyword evidence="4" id="KW-1185">Reference proteome</keyword>
<sequence>MLKQFVTALPGTLTPVLLYMVLNVTLTVGEGKAKPLSSSWRFIGMLAGIAGAVVFAGLRSFAVISQQTAALRPALYVSVIADIAVTAAIAGSGWLINNWRSQCARQHSRQGDPDPSAAGRGTVKRRFTWLDLANLVGAAAIADAFFTCLPDVIIQLANFVETGQSAFTSAMLARASGFFLGVGAAVAVAAIFSTMRTSVPHRVFAATGVLFMAAVLIQQGTALVQILVNTADIELSDALFSVLVFLINHELYLVIAQAAVFIIPAAVSVAAGIRISPQARIQVQGSGHSQAQGRIARKFRRHACAAAAWSLAAVLFVGTALTYGVARTNQEIVLSAPEKYELKNGVASVSYGQLSDGHLHRFQYTAKDGTVMRFIIIKKSGGAYGVGLDACENCGPAGYYEKDGKIVCKKCDVAINLATIGFKGGCNPIPVAYESAHGKITIKTADLDALSSHFKTL</sequence>
<comment type="caution">
    <text evidence="3">The sequence shown here is derived from an EMBL/GenBank/DDBJ whole genome shotgun (WGS) entry which is preliminary data.</text>
</comment>
<dbReference type="InterPro" id="IPR018758">
    <property type="entry name" value="FtrD-like"/>
</dbReference>
<feature type="domain" description="Membrane iron-sulfur containing protein FtrD-like" evidence="2">
    <location>
        <begin position="354"/>
        <end position="454"/>
    </location>
</feature>
<accession>J0X0E7</accession>